<dbReference type="Proteomes" id="UP001497700">
    <property type="component" value="Unassembled WGS sequence"/>
</dbReference>
<accession>A0ACB9YXD9</accession>
<proteinExistence type="predicted"/>
<evidence type="ECO:0000313" key="2">
    <source>
        <dbReference type="Proteomes" id="UP001497700"/>
    </source>
</evidence>
<reference evidence="1 2" key="1">
    <citation type="journal article" date="2022" name="New Phytol.">
        <title>Ecological generalism drives hyperdiversity of secondary metabolite gene clusters in xylarialean endophytes.</title>
        <authorList>
            <person name="Franco M.E.E."/>
            <person name="Wisecaver J.H."/>
            <person name="Arnold A.E."/>
            <person name="Ju Y.M."/>
            <person name="Slot J.C."/>
            <person name="Ahrendt S."/>
            <person name="Moore L.P."/>
            <person name="Eastman K.E."/>
            <person name="Scott K."/>
            <person name="Konkel Z."/>
            <person name="Mondo S.J."/>
            <person name="Kuo A."/>
            <person name="Hayes R.D."/>
            <person name="Haridas S."/>
            <person name="Andreopoulos B."/>
            <person name="Riley R."/>
            <person name="LaButti K."/>
            <person name="Pangilinan J."/>
            <person name="Lipzen A."/>
            <person name="Amirebrahimi M."/>
            <person name="Yan J."/>
            <person name="Adam C."/>
            <person name="Keymanesh K."/>
            <person name="Ng V."/>
            <person name="Louie K."/>
            <person name="Northen T."/>
            <person name="Drula E."/>
            <person name="Henrissat B."/>
            <person name="Hsieh H.M."/>
            <person name="Youens-Clark K."/>
            <person name="Lutzoni F."/>
            <person name="Miadlikowska J."/>
            <person name="Eastwood D.C."/>
            <person name="Hamelin R.C."/>
            <person name="Grigoriev I.V."/>
            <person name="U'Ren J.M."/>
        </authorList>
    </citation>
    <scope>NUCLEOTIDE SEQUENCE [LARGE SCALE GENOMIC DNA]</scope>
    <source>
        <strain evidence="1 2">CBS 119005</strain>
    </source>
</reference>
<keyword evidence="2" id="KW-1185">Reference proteome</keyword>
<protein>
    <submittedName>
        <fullName evidence="1">Uncharacterized protein</fullName>
    </submittedName>
</protein>
<dbReference type="EMBL" id="MU393492">
    <property type="protein sequence ID" value="KAI4864082.1"/>
    <property type="molecule type" value="Genomic_DNA"/>
</dbReference>
<gene>
    <name evidence="1" type="ORF">F4820DRAFT_424973</name>
</gene>
<name>A0ACB9YXD9_9PEZI</name>
<sequence length="112" mass="12064">MHRDLPVQSCCNSPLFTACSGPEAPGNFGWFYIHPSGLPIAPVVLGLLYTIPRGLGMDIMVGRPDVDGDLFMALHLGINVPSCVVLSVRLSSSYFSMSKTTLRDGNVVSYSM</sequence>
<organism evidence="1 2">
    <name type="scientific">Hypoxylon rubiginosum</name>
    <dbReference type="NCBI Taxonomy" id="110542"/>
    <lineage>
        <taxon>Eukaryota</taxon>
        <taxon>Fungi</taxon>
        <taxon>Dikarya</taxon>
        <taxon>Ascomycota</taxon>
        <taxon>Pezizomycotina</taxon>
        <taxon>Sordariomycetes</taxon>
        <taxon>Xylariomycetidae</taxon>
        <taxon>Xylariales</taxon>
        <taxon>Hypoxylaceae</taxon>
        <taxon>Hypoxylon</taxon>
    </lineage>
</organism>
<evidence type="ECO:0000313" key="1">
    <source>
        <dbReference type="EMBL" id="KAI4864082.1"/>
    </source>
</evidence>
<comment type="caution">
    <text evidence="1">The sequence shown here is derived from an EMBL/GenBank/DDBJ whole genome shotgun (WGS) entry which is preliminary data.</text>
</comment>